<dbReference type="RefSeq" id="WP_058529687.1">
    <property type="nucleotide sequence ID" value="NZ_CAAAHZ010000010.1"/>
</dbReference>
<dbReference type="EMBL" id="LNYK01000026">
    <property type="protein sequence ID" value="KTD20351.1"/>
    <property type="molecule type" value="Genomic_DNA"/>
</dbReference>
<proteinExistence type="predicted"/>
<evidence type="ECO:0000313" key="3">
    <source>
        <dbReference type="Proteomes" id="UP000054997"/>
    </source>
</evidence>
<comment type="caution">
    <text evidence="2">The sequence shown here is derived from an EMBL/GenBank/DDBJ whole genome shotgun (WGS) entry which is preliminary data.</text>
</comment>
<name>A0A0W0VJR5_9GAMM</name>
<dbReference type="PATRIC" id="fig|45068.5.peg.1849"/>
<feature type="signal peptide" evidence="1">
    <location>
        <begin position="1"/>
        <end position="22"/>
    </location>
</feature>
<accession>A0A0W0VJR5</accession>
<reference evidence="2 3" key="1">
    <citation type="submission" date="2015-11" db="EMBL/GenBank/DDBJ databases">
        <title>Genomic analysis of 38 Legionella species identifies large and diverse effector repertoires.</title>
        <authorList>
            <person name="Burstein D."/>
            <person name="Amaro F."/>
            <person name="Zusman T."/>
            <person name="Lifshitz Z."/>
            <person name="Cohen O."/>
            <person name="Gilbert J.A."/>
            <person name="Pupko T."/>
            <person name="Shuman H.A."/>
            <person name="Segal G."/>
        </authorList>
    </citation>
    <scope>NUCLEOTIDE SEQUENCE [LARGE SCALE GENOMIC DNA]</scope>
    <source>
        <strain evidence="2 3">ATCC 49505</strain>
    </source>
</reference>
<dbReference type="Proteomes" id="UP000054997">
    <property type="component" value="Unassembled WGS sequence"/>
</dbReference>
<organism evidence="2 3">
    <name type="scientific">Legionella londiniensis</name>
    <dbReference type="NCBI Taxonomy" id="45068"/>
    <lineage>
        <taxon>Bacteria</taxon>
        <taxon>Pseudomonadati</taxon>
        <taxon>Pseudomonadota</taxon>
        <taxon>Gammaproteobacteria</taxon>
        <taxon>Legionellales</taxon>
        <taxon>Legionellaceae</taxon>
        <taxon>Legionella</taxon>
    </lineage>
</organism>
<sequence length="126" mass="13168">MINKIAKMAAIALASSVLTAHAEESCFIEVAVASPPVELYENVAFNASNDIGVNRSVTLSGGSAPYVIDKLPCVDNPYVISATRYGILNGGAIGECELRAGAVRLSHPGSSVSVVFPNDFICLLKK</sequence>
<protein>
    <submittedName>
        <fullName evidence="2">Uncharacterized protein</fullName>
    </submittedName>
</protein>
<evidence type="ECO:0000256" key="1">
    <source>
        <dbReference type="SAM" id="SignalP"/>
    </source>
</evidence>
<dbReference type="AlphaFoldDB" id="A0A0W0VJR5"/>
<keyword evidence="3" id="KW-1185">Reference proteome</keyword>
<gene>
    <name evidence="2" type="ORF">Llon_1704</name>
</gene>
<keyword evidence="1" id="KW-0732">Signal</keyword>
<dbReference type="OrthoDB" id="5647770at2"/>
<evidence type="ECO:0000313" key="2">
    <source>
        <dbReference type="EMBL" id="KTD20351.1"/>
    </source>
</evidence>
<feature type="chain" id="PRO_5006914836" evidence="1">
    <location>
        <begin position="23"/>
        <end position="126"/>
    </location>
</feature>